<evidence type="ECO:0000256" key="13">
    <source>
        <dbReference type="SAM" id="MobiDB-lite"/>
    </source>
</evidence>
<dbReference type="PANTHER" id="PTHR11690:SF243">
    <property type="entry name" value="PICKPOCKET 12-RELATED"/>
    <property type="match status" value="1"/>
</dbReference>
<dbReference type="OrthoDB" id="6021021at2759"/>
<keyword evidence="3 12" id="KW-0813">Transport</keyword>
<evidence type="ECO:0000256" key="3">
    <source>
        <dbReference type="ARBA" id="ARBA00022448"/>
    </source>
</evidence>
<keyword evidence="4 12" id="KW-0894">Sodium channel</keyword>
<sequence>MLRKEEGAQLTAAVKTTDDKNVNGNTLVKKFQNLVRRNGNVFSRVKLKRNNSFGGRKSSHRIINVETQKSSADNVTNVDGIANMSSNNGKQSTDSEIRGKKKGFKDSLKDVQWWNPEEETTKSFTSQFNFTTGSYGPIVRALIKDVDSLDLTKVNEFLRKASQNCSDMIPLCIWQDQEYKNCSQLFRPIETEFGKCCTFNMMPQSELYKLSGGSAGAEGVLLNNKIGNFPRRQMEAGKSYGLSFLLNPNLEEYFCTTSDSTGFRLQTHWPTDTPHVTDFGISIRTKAEVFVNVKPDITLVDPSVFKFDKVNIVNMTRFGAKSECNQCLPSCMEIGYESQTTLTPLQDSLWVNEDGTQDSFSINGNVTIVHVFIGQDSTYAKVRKELFGTTDLLSNTGGLMGLCLGFSGLSLMEVIYFFTLRAWWASKRKDEIRRKVTKKIKSAWAKVKTLQLFRNGQSVLDKQAEHEVQELEKAVGSSPCKLHVSPVYQNDTFSVEMRNETNQQNDIGLGQRNRFANSAKSAERHNRENVNSAKNEVKIRPDVGMNYKSILGEI</sequence>
<evidence type="ECO:0000256" key="12">
    <source>
        <dbReference type="RuleBase" id="RU000679"/>
    </source>
</evidence>
<evidence type="ECO:0000313" key="15">
    <source>
        <dbReference type="EMBL" id="OXA50442.1"/>
    </source>
</evidence>
<organism evidence="15 16">
    <name type="scientific">Folsomia candida</name>
    <name type="common">Springtail</name>
    <dbReference type="NCBI Taxonomy" id="158441"/>
    <lineage>
        <taxon>Eukaryota</taxon>
        <taxon>Metazoa</taxon>
        <taxon>Ecdysozoa</taxon>
        <taxon>Arthropoda</taxon>
        <taxon>Hexapoda</taxon>
        <taxon>Collembola</taxon>
        <taxon>Entomobryomorpha</taxon>
        <taxon>Isotomoidea</taxon>
        <taxon>Isotomidae</taxon>
        <taxon>Proisotominae</taxon>
        <taxon>Folsomia</taxon>
    </lineage>
</organism>
<dbReference type="Pfam" id="PF00858">
    <property type="entry name" value="ASC"/>
    <property type="match status" value="2"/>
</dbReference>
<gene>
    <name evidence="15" type="ORF">Fcan01_15185</name>
</gene>
<dbReference type="EMBL" id="LNIX01000009">
    <property type="protein sequence ID" value="OXA50442.1"/>
    <property type="molecule type" value="Genomic_DNA"/>
</dbReference>
<comment type="similarity">
    <text evidence="2 12">Belongs to the amiloride-sensitive sodium channel (TC 1.A.6) family.</text>
</comment>
<evidence type="ECO:0000256" key="8">
    <source>
        <dbReference type="ARBA" id="ARBA00023065"/>
    </source>
</evidence>
<reference evidence="15 16" key="1">
    <citation type="submission" date="2015-12" db="EMBL/GenBank/DDBJ databases">
        <title>The genome of Folsomia candida.</title>
        <authorList>
            <person name="Faddeeva A."/>
            <person name="Derks M.F."/>
            <person name="Anvar Y."/>
            <person name="Smit S."/>
            <person name="Van Straalen N."/>
            <person name="Roelofs D."/>
        </authorList>
    </citation>
    <scope>NUCLEOTIDE SEQUENCE [LARGE SCALE GENOMIC DNA]</scope>
    <source>
        <strain evidence="15 16">VU population</strain>
        <tissue evidence="15">Whole body</tissue>
    </source>
</reference>
<protein>
    <submittedName>
        <fullName evidence="15">Pickpocket protein 28</fullName>
    </submittedName>
</protein>
<dbReference type="Gene3D" id="1.10.287.770">
    <property type="entry name" value="YojJ-like"/>
    <property type="match status" value="1"/>
</dbReference>
<comment type="subcellular location">
    <subcellularLocation>
        <location evidence="1">Membrane</location>
        <topology evidence="1">Multi-pass membrane protein</topology>
    </subcellularLocation>
</comment>
<evidence type="ECO:0000256" key="4">
    <source>
        <dbReference type="ARBA" id="ARBA00022461"/>
    </source>
</evidence>
<keyword evidence="11 12" id="KW-0407">Ion channel</keyword>
<dbReference type="GO" id="GO:0015280">
    <property type="term" value="F:ligand-gated sodium channel activity"/>
    <property type="evidence" value="ECO:0007669"/>
    <property type="project" value="TreeGrafter"/>
</dbReference>
<evidence type="ECO:0000313" key="16">
    <source>
        <dbReference type="Proteomes" id="UP000198287"/>
    </source>
</evidence>
<keyword evidence="10 12" id="KW-0739">Sodium transport</keyword>
<evidence type="ECO:0000256" key="1">
    <source>
        <dbReference type="ARBA" id="ARBA00004141"/>
    </source>
</evidence>
<accession>A0A226DYB2</accession>
<feature type="transmembrane region" description="Helical" evidence="14">
    <location>
        <begin position="399"/>
        <end position="424"/>
    </location>
</feature>
<feature type="region of interest" description="Disordered" evidence="13">
    <location>
        <begin position="82"/>
        <end position="101"/>
    </location>
</feature>
<evidence type="ECO:0000256" key="9">
    <source>
        <dbReference type="ARBA" id="ARBA00023136"/>
    </source>
</evidence>
<name>A0A226DYB2_FOLCA</name>
<dbReference type="Gene3D" id="2.60.470.10">
    <property type="entry name" value="Acid-sensing ion channels like domains"/>
    <property type="match status" value="1"/>
</dbReference>
<dbReference type="AlphaFoldDB" id="A0A226DYB2"/>
<keyword evidence="7" id="KW-0915">Sodium</keyword>
<evidence type="ECO:0000256" key="6">
    <source>
        <dbReference type="ARBA" id="ARBA00022989"/>
    </source>
</evidence>
<feature type="compositionally biased region" description="Polar residues" evidence="13">
    <location>
        <begin position="82"/>
        <end position="92"/>
    </location>
</feature>
<evidence type="ECO:0000256" key="14">
    <source>
        <dbReference type="SAM" id="Phobius"/>
    </source>
</evidence>
<proteinExistence type="inferred from homology"/>
<evidence type="ECO:0000256" key="5">
    <source>
        <dbReference type="ARBA" id="ARBA00022692"/>
    </source>
</evidence>
<keyword evidence="16" id="KW-1185">Reference proteome</keyword>
<evidence type="ECO:0000256" key="7">
    <source>
        <dbReference type="ARBA" id="ARBA00023053"/>
    </source>
</evidence>
<keyword evidence="6 14" id="KW-1133">Transmembrane helix</keyword>
<keyword evidence="5 12" id="KW-0812">Transmembrane</keyword>
<dbReference type="Proteomes" id="UP000198287">
    <property type="component" value="Unassembled WGS sequence"/>
</dbReference>
<dbReference type="GO" id="GO:0005886">
    <property type="term" value="C:plasma membrane"/>
    <property type="evidence" value="ECO:0007669"/>
    <property type="project" value="TreeGrafter"/>
</dbReference>
<keyword evidence="8 12" id="KW-0406">Ion transport</keyword>
<keyword evidence="9 14" id="KW-0472">Membrane</keyword>
<comment type="caution">
    <text evidence="15">The sequence shown here is derived from an EMBL/GenBank/DDBJ whole genome shotgun (WGS) entry which is preliminary data.</text>
</comment>
<evidence type="ECO:0000256" key="10">
    <source>
        <dbReference type="ARBA" id="ARBA00023201"/>
    </source>
</evidence>
<dbReference type="PANTHER" id="PTHR11690">
    <property type="entry name" value="AMILORIDE-SENSITIVE SODIUM CHANNEL-RELATED"/>
    <property type="match status" value="1"/>
</dbReference>
<evidence type="ECO:0000256" key="2">
    <source>
        <dbReference type="ARBA" id="ARBA00007193"/>
    </source>
</evidence>
<dbReference type="InterPro" id="IPR001873">
    <property type="entry name" value="ENaC"/>
</dbReference>
<evidence type="ECO:0000256" key="11">
    <source>
        <dbReference type="ARBA" id="ARBA00023303"/>
    </source>
</evidence>